<reference evidence="1 2" key="1">
    <citation type="submission" date="2023-03" db="EMBL/GenBank/DDBJ databases">
        <title>High-quality genome of Scylla paramamosain provides insights in environmental adaptation.</title>
        <authorList>
            <person name="Zhang L."/>
        </authorList>
    </citation>
    <scope>NUCLEOTIDE SEQUENCE [LARGE SCALE GENOMIC DNA]</scope>
    <source>
        <strain evidence="1">LZ_2023a</strain>
        <tissue evidence="1">Muscle</tissue>
    </source>
</reference>
<name>A0AAW0SVG8_SCYPA</name>
<gene>
    <name evidence="1" type="ORF">O3P69_009554</name>
</gene>
<sequence>MIEVVGETALNKSLKKALPGCGGSCLHPAVSGEEKLLREEVVTYLARVYEVASQCTNTAHSQCSAAALWMSPFQLAEAEGKGRVPPGLDRLQETSTLHHALLSCLVAATSALCSHSLTPTPLFLSIRAGPLFHTLLLLLMLLQGHVPMITGGFPKGTPALQMAALEKLQHQPST</sequence>
<dbReference type="AlphaFoldDB" id="A0AAW0SVG8"/>
<evidence type="ECO:0000313" key="2">
    <source>
        <dbReference type="Proteomes" id="UP001487740"/>
    </source>
</evidence>
<protein>
    <submittedName>
        <fullName evidence="1">Uncharacterized protein</fullName>
    </submittedName>
</protein>
<organism evidence="1 2">
    <name type="scientific">Scylla paramamosain</name>
    <name type="common">Mud crab</name>
    <dbReference type="NCBI Taxonomy" id="85552"/>
    <lineage>
        <taxon>Eukaryota</taxon>
        <taxon>Metazoa</taxon>
        <taxon>Ecdysozoa</taxon>
        <taxon>Arthropoda</taxon>
        <taxon>Crustacea</taxon>
        <taxon>Multicrustacea</taxon>
        <taxon>Malacostraca</taxon>
        <taxon>Eumalacostraca</taxon>
        <taxon>Eucarida</taxon>
        <taxon>Decapoda</taxon>
        <taxon>Pleocyemata</taxon>
        <taxon>Brachyura</taxon>
        <taxon>Eubrachyura</taxon>
        <taxon>Portunoidea</taxon>
        <taxon>Portunidae</taxon>
        <taxon>Portuninae</taxon>
        <taxon>Scylla</taxon>
    </lineage>
</organism>
<proteinExistence type="predicted"/>
<comment type="caution">
    <text evidence="1">The sequence shown here is derived from an EMBL/GenBank/DDBJ whole genome shotgun (WGS) entry which is preliminary data.</text>
</comment>
<dbReference type="Proteomes" id="UP001487740">
    <property type="component" value="Unassembled WGS sequence"/>
</dbReference>
<keyword evidence="2" id="KW-1185">Reference proteome</keyword>
<accession>A0AAW0SVG8</accession>
<evidence type="ECO:0000313" key="1">
    <source>
        <dbReference type="EMBL" id="KAK8378894.1"/>
    </source>
</evidence>
<dbReference type="EMBL" id="JARAKH010000044">
    <property type="protein sequence ID" value="KAK8378894.1"/>
    <property type="molecule type" value="Genomic_DNA"/>
</dbReference>